<dbReference type="OrthoDB" id="4770390at2759"/>
<dbReference type="EMBL" id="DF977487">
    <property type="protein sequence ID" value="GAP90198.2"/>
    <property type="molecule type" value="Genomic_DNA"/>
</dbReference>
<protein>
    <submittedName>
        <fullName evidence="1">Uncharacterized protein</fullName>
    </submittedName>
</protein>
<gene>
    <name evidence="1" type="ORF">SAMD00023353_4200400</name>
</gene>
<dbReference type="Proteomes" id="UP000054516">
    <property type="component" value="Unassembled WGS sequence"/>
</dbReference>
<proteinExistence type="predicted"/>
<reference evidence="1" key="1">
    <citation type="submission" date="2016-03" db="EMBL/GenBank/DDBJ databases">
        <title>Draft genome sequence of Rosellinia necatrix.</title>
        <authorList>
            <person name="Kanematsu S."/>
        </authorList>
    </citation>
    <scope>NUCLEOTIDE SEQUENCE [LARGE SCALE GENOMIC DNA]</scope>
    <source>
        <strain evidence="1">W97</strain>
    </source>
</reference>
<dbReference type="AlphaFoldDB" id="A0A1W2TP76"/>
<evidence type="ECO:0000313" key="1">
    <source>
        <dbReference type="EMBL" id="GAP90198.2"/>
    </source>
</evidence>
<accession>A0A1W2TP76</accession>
<organism evidence="1">
    <name type="scientific">Rosellinia necatrix</name>
    <name type="common">White root-rot fungus</name>
    <dbReference type="NCBI Taxonomy" id="77044"/>
    <lineage>
        <taxon>Eukaryota</taxon>
        <taxon>Fungi</taxon>
        <taxon>Dikarya</taxon>
        <taxon>Ascomycota</taxon>
        <taxon>Pezizomycotina</taxon>
        <taxon>Sordariomycetes</taxon>
        <taxon>Xylariomycetidae</taxon>
        <taxon>Xylariales</taxon>
        <taxon>Xylariaceae</taxon>
        <taxon>Rosellinia</taxon>
    </lineage>
</organism>
<evidence type="ECO:0000313" key="2">
    <source>
        <dbReference type="Proteomes" id="UP000054516"/>
    </source>
</evidence>
<name>A0A1W2TP76_ROSNE</name>
<dbReference type="STRING" id="77044.A0A1W2TP76"/>
<keyword evidence="2" id="KW-1185">Reference proteome</keyword>
<sequence>MSKRSERQGLLRVLKQTERKTLQQLYGPVAENPVISLKGDLTSSRLQSFMKKLAQTSKDQQARIQAGAVEEVEQEGEVEAQVEQVRQRPVEWIIWSPTTEIVPVVIPEDAEYFMEFLRNWQRAPRTHPIAYAAPVTKTMVHFNRLEFYSYPDLPTGQTIPECIRIELGTLAGRLYVDQDEWKAVAEYVRGAVNDPDKIAAEPAAFLLKWLSIRRMFAFG</sequence>